<feature type="binding site" evidence="7 9">
    <location>
        <position position="114"/>
    </location>
    <ligand>
        <name>substrate</name>
    </ligand>
</feature>
<dbReference type="UniPathway" id="UPA00053">
    <property type="reaction ID" value="UER00086"/>
</dbReference>
<dbReference type="HAMAP" id="MF_00169">
    <property type="entry name" value="AroQ"/>
    <property type="match status" value="1"/>
</dbReference>
<comment type="pathway">
    <text evidence="2 7">Metabolic intermediate biosynthesis; chorismate biosynthesis; chorismate from D-erythrose 4-phosphate and phosphoenolpyruvate: step 3/7.</text>
</comment>
<dbReference type="SUPFAM" id="SSF52304">
    <property type="entry name" value="Type II 3-dehydroquinate dehydratase"/>
    <property type="match status" value="1"/>
</dbReference>
<proteinExistence type="inferred from homology"/>
<comment type="catalytic activity">
    <reaction evidence="1 7">
        <text>3-dehydroquinate = 3-dehydroshikimate + H2O</text>
        <dbReference type="Rhea" id="RHEA:21096"/>
        <dbReference type="ChEBI" id="CHEBI:15377"/>
        <dbReference type="ChEBI" id="CHEBI:16630"/>
        <dbReference type="ChEBI" id="CHEBI:32364"/>
        <dbReference type="EC" id="4.2.1.10"/>
    </reaction>
</comment>
<evidence type="ECO:0000313" key="12">
    <source>
        <dbReference type="Proteomes" id="UP000240739"/>
    </source>
</evidence>
<comment type="caution">
    <text evidence="11">The sequence shown here is derived from an EMBL/GenBank/DDBJ whole genome shotgun (WGS) entry which is preliminary data.</text>
</comment>
<feature type="binding site" evidence="7 9">
    <location>
        <position position="90"/>
    </location>
    <ligand>
        <name>substrate</name>
    </ligand>
</feature>
<dbReference type="GO" id="GO:0008652">
    <property type="term" value="P:amino acid biosynthetic process"/>
    <property type="evidence" value="ECO:0007669"/>
    <property type="project" value="UniProtKB-KW"/>
</dbReference>
<evidence type="ECO:0000256" key="3">
    <source>
        <dbReference type="ARBA" id="ARBA00011037"/>
    </source>
</evidence>
<dbReference type="GO" id="GO:0009423">
    <property type="term" value="P:chorismate biosynthetic process"/>
    <property type="evidence" value="ECO:0007669"/>
    <property type="project" value="UniProtKB-UniRule"/>
</dbReference>
<dbReference type="GO" id="GO:0003855">
    <property type="term" value="F:3-dehydroquinate dehydratase activity"/>
    <property type="evidence" value="ECO:0007669"/>
    <property type="project" value="UniProtKB-UniRule"/>
</dbReference>
<dbReference type="InterPro" id="IPR001874">
    <property type="entry name" value="DHquinase_II"/>
</dbReference>
<feature type="active site" description="Proton donor" evidence="7 8">
    <location>
        <position position="103"/>
    </location>
</feature>
<dbReference type="CDD" id="cd00466">
    <property type="entry name" value="DHQase_II"/>
    <property type="match status" value="1"/>
</dbReference>
<protein>
    <recommendedName>
        <fullName evidence="5 7">3-dehydroquinate dehydratase</fullName>
        <shortName evidence="7">3-dehydroquinase</shortName>
        <ecNumber evidence="5 7">4.2.1.10</ecNumber>
    </recommendedName>
    <alternativeName>
        <fullName evidence="7">Type II DHQase</fullName>
    </alternativeName>
</protein>
<dbReference type="NCBIfam" id="NF003807">
    <property type="entry name" value="PRK05395.1-4"/>
    <property type="match status" value="1"/>
</dbReference>
<dbReference type="NCBIfam" id="NF003805">
    <property type="entry name" value="PRK05395.1-2"/>
    <property type="match status" value="1"/>
</dbReference>
<evidence type="ECO:0000256" key="10">
    <source>
        <dbReference type="PIRSR" id="PIRSR001399-3"/>
    </source>
</evidence>
<keyword evidence="12" id="KW-1185">Reference proteome</keyword>
<dbReference type="AlphaFoldDB" id="A0A2T4UCV6"/>
<dbReference type="PIRSF" id="PIRSF001399">
    <property type="entry name" value="DHquinase_II"/>
    <property type="match status" value="1"/>
</dbReference>
<dbReference type="Pfam" id="PF01220">
    <property type="entry name" value="DHquinase_II"/>
    <property type="match status" value="1"/>
</dbReference>
<dbReference type="InterPro" id="IPR036441">
    <property type="entry name" value="DHquinase_II_sf"/>
</dbReference>
<reference evidence="11 12" key="1">
    <citation type="submission" date="2018-03" db="EMBL/GenBank/DDBJ databases">
        <title>Aquarubrobacter algicola gen. nov., sp. nov., a novel actinobacterium isolated from shallow eutrophic lake during the end of cyanobacterial harmful algal blooms.</title>
        <authorList>
            <person name="Chun S.J."/>
        </authorList>
    </citation>
    <scope>NUCLEOTIDE SEQUENCE [LARGE SCALE GENOMIC DNA]</scope>
    <source>
        <strain evidence="11 12">Seoho-28</strain>
    </source>
</reference>
<evidence type="ECO:0000256" key="2">
    <source>
        <dbReference type="ARBA" id="ARBA00004902"/>
    </source>
</evidence>
<evidence type="ECO:0000256" key="4">
    <source>
        <dbReference type="ARBA" id="ARBA00011193"/>
    </source>
</evidence>
<evidence type="ECO:0000313" key="11">
    <source>
        <dbReference type="EMBL" id="PTL55057.1"/>
    </source>
</evidence>
<evidence type="ECO:0000256" key="1">
    <source>
        <dbReference type="ARBA" id="ARBA00001864"/>
    </source>
</evidence>
<name>A0A2T4UCV6_9ACTN</name>
<feature type="binding site" evidence="7 9">
    <location>
        <position position="77"/>
    </location>
    <ligand>
        <name>substrate</name>
    </ligand>
</feature>
<sequence>MSTHNRVEVLHGVNLDQLGRRDPAHYGSLTFEQLQYRIEEFGRELGLSLRFFQTNHEGEFVEHLHEIRDTADGIVLNPGAWTHYSYAIRDALELTELPAVEVHLSDVQAREAFRRHSVITDICVATVSGRGVDGYRDALNRLSEELQG</sequence>
<dbReference type="EC" id="4.2.1.10" evidence="5 7"/>
<accession>A0A2T4UCV6</accession>
<keyword evidence="7" id="KW-0057">Aromatic amino acid biosynthesis</keyword>
<feature type="site" description="Transition state stabilizer" evidence="7 10">
    <location>
        <position position="21"/>
    </location>
</feature>
<evidence type="ECO:0000256" key="6">
    <source>
        <dbReference type="ARBA" id="ARBA00023239"/>
    </source>
</evidence>
<dbReference type="PANTHER" id="PTHR21272">
    <property type="entry name" value="CATABOLIC 3-DEHYDROQUINASE"/>
    <property type="match status" value="1"/>
</dbReference>
<organism evidence="11 12">
    <name type="scientific">Paraconexibacter algicola</name>
    <dbReference type="NCBI Taxonomy" id="2133960"/>
    <lineage>
        <taxon>Bacteria</taxon>
        <taxon>Bacillati</taxon>
        <taxon>Actinomycetota</taxon>
        <taxon>Thermoleophilia</taxon>
        <taxon>Solirubrobacterales</taxon>
        <taxon>Paraconexibacteraceae</taxon>
        <taxon>Paraconexibacter</taxon>
    </lineage>
</organism>
<evidence type="ECO:0000256" key="8">
    <source>
        <dbReference type="PIRSR" id="PIRSR001399-1"/>
    </source>
</evidence>
<keyword evidence="6 7" id="KW-0456">Lyase</keyword>
<evidence type="ECO:0000256" key="7">
    <source>
        <dbReference type="HAMAP-Rule" id="MF_00169"/>
    </source>
</evidence>
<evidence type="ECO:0000256" key="9">
    <source>
        <dbReference type="PIRSR" id="PIRSR001399-2"/>
    </source>
</evidence>
<dbReference type="OrthoDB" id="9790793at2"/>
<dbReference type="GO" id="GO:0009073">
    <property type="term" value="P:aromatic amino acid family biosynthetic process"/>
    <property type="evidence" value="ECO:0007669"/>
    <property type="project" value="UniProtKB-KW"/>
</dbReference>
<dbReference type="Proteomes" id="UP000240739">
    <property type="component" value="Unassembled WGS sequence"/>
</dbReference>
<comment type="subunit">
    <text evidence="4 7">Homododecamer.</text>
</comment>
<dbReference type="EMBL" id="PYYB01000004">
    <property type="protein sequence ID" value="PTL55057.1"/>
    <property type="molecule type" value="Genomic_DNA"/>
</dbReference>
<feature type="binding site" evidence="7 9">
    <location>
        <position position="83"/>
    </location>
    <ligand>
        <name>substrate</name>
    </ligand>
</feature>
<keyword evidence="7" id="KW-0028">Amino-acid biosynthesis</keyword>
<comment type="function">
    <text evidence="7">Catalyzes a trans-dehydration via an enolate intermediate.</text>
</comment>
<feature type="binding site" evidence="7 9">
    <location>
        <begin position="104"/>
        <end position="105"/>
    </location>
    <ligand>
        <name>substrate</name>
    </ligand>
</feature>
<gene>
    <name evidence="7 11" type="primary">aroQ</name>
    <name evidence="11" type="ORF">C7Y72_19415</name>
</gene>
<comment type="similarity">
    <text evidence="3 7">Belongs to the type-II 3-dehydroquinase family.</text>
</comment>
<dbReference type="Gene3D" id="3.40.50.9100">
    <property type="entry name" value="Dehydroquinase, class II"/>
    <property type="match status" value="1"/>
</dbReference>
<dbReference type="PANTHER" id="PTHR21272:SF3">
    <property type="entry name" value="CATABOLIC 3-DEHYDROQUINASE"/>
    <property type="match status" value="1"/>
</dbReference>
<feature type="active site" description="Proton acceptor" evidence="7 8">
    <location>
        <position position="26"/>
    </location>
</feature>
<evidence type="ECO:0000256" key="5">
    <source>
        <dbReference type="ARBA" id="ARBA00012060"/>
    </source>
</evidence>
<dbReference type="NCBIfam" id="TIGR01088">
    <property type="entry name" value="aroQ"/>
    <property type="match status" value="1"/>
</dbReference>
<dbReference type="GO" id="GO:0019631">
    <property type="term" value="P:quinate catabolic process"/>
    <property type="evidence" value="ECO:0007669"/>
    <property type="project" value="TreeGrafter"/>
</dbReference>